<organism evidence="1 2">
    <name type="scientific">Thermovibrio ammonificans (strain DSM 15698 / JCM 12110 / HB-1)</name>
    <dbReference type="NCBI Taxonomy" id="648996"/>
    <lineage>
        <taxon>Bacteria</taxon>
        <taxon>Pseudomonadati</taxon>
        <taxon>Aquificota</taxon>
        <taxon>Aquificia</taxon>
        <taxon>Desulfurobacteriales</taxon>
        <taxon>Desulfurobacteriaceae</taxon>
        <taxon>Thermovibrio</taxon>
    </lineage>
</organism>
<keyword evidence="2" id="KW-1185">Reference proteome</keyword>
<dbReference type="Proteomes" id="UP000006362">
    <property type="component" value="Plasmid pTHEAM01"/>
</dbReference>
<reference evidence="1" key="1">
    <citation type="submission" date="2011-01" db="EMBL/GenBank/DDBJ databases">
        <title>Complete sequence of plasmid of Thermovibrio ammonificans HB-1.</title>
        <authorList>
            <consortium name="US DOE Joint Genome Institute"/>
            <person name="Lucas S."/>
            <person name="Copeland A."/>
            <person name="Lapidus A."/>
            <person name="Cheng J.-F."/>
            <person name="Goodwin L."/>
            <person name="Pitluck S."/>
            <person name="Davenport K."/>
            <person name="Detter J.C."/>
            <person name="Han C."/>
            <person name="Tapia R."/>
            <person name="Land M."/>
            <person name="Hauser L."/>
            <person name="Kyrpides N."/>
            <person name="Ivanova N."/>
            <person name="Ovchinnikova G."/>
            <person name="Vetriani C."/>
            <person name="Woyke T."/>
        </authorList>
    </citation>
    <scope>NUCLEOTIDE SEQUENCE [LARGE SCALE GENOMIC DNA]</scope>
    <source>
        <strain evidence="1">HB-1</strain>
        <plasmid evidence="1">pTHEAM01</plasmid>
    </source>
</reference>
<dbReference type="AlphaFoldDB" id="E8T6Y9"/>
<accession>E8T6Y9</accession>
<sequence>MLIKPLMRFRDESVGGVREGALTEADVPDRRTIYYQARIDGRTYSGIRVFHRLGAHLTLWRVNLEEMKEELLEGWEKVVDFVEGREVSIEPFRPVKLSLIYGEGDFSPYNYCTVRTFTGSFTFVEADTEESARFGFPVRDLKGRDLEVASVLFSPPLHSFLSLRALNLLR</sequence>
<geneLocation type="plasmid" evidence="1 2">
    <name>pTHEAM01</name>
</geneLocation>
<dbReference type="EMBL" id="CP002445">
    <property type="protein sequence ID" value="ADU97710.1"/>
    <property type="molecule type" value="Genomic_DNA"/>
</dbReference>
<name>E8T6Y9_THEA1</name>
<protein>
    <submittedName>
        <fullName evidence="1">Uncharacterized protein</fullName>
    </submittedName>
</protein>
<proteinExistence type="predicted"/>
<evidence type="ECO:0000313" key="1">
    <source>
        <dbReference type="EMBL" id="ADU97710.1"/>
    </source>
</evidence>
<evidence type="ECO:0000313" key="2">
    <source>
        <dbReference type="Proteomes" id="UP000006362"/>
    </source>
</evidence>
<dbReference type="RefSeq" id="WP_013524914.1">
    <property type="nucleotide sequence ID" value="NC_014917.1"/>
</dbReference>
<gene>
    <name evidence="1" type="ordered locus">Theam_1754</name>
</gene>
<keyword evidence="1" id="KW-0614">Plasmid</keyword>
<dbReference type="HOGENOM" id="CLU_1569917_0_0_0"/>
<dbReference type="KEGG" id="tam:Theam_1754"/>